<evidence type="ECO:0000256" key="5">
    <source>
        <dbReference type="PIRSR" id="PIRSR018169-1"/>
    </source>
</evidence>
<feature type="active site" description="Nucleophile" evidence="5">
    <location>
        <position position="336"/>
    </location>
</feature>
<dbReference type="Pfam" id="PF03403">
    <property type="entry name" value="PAF-AH_p_II"/>
    <property type="match status" value="1"/>
</dbReference>
<dbReference type="SUPFAM" id="SSF53474">
    <property type="entry name" value="alpha/beta-Hydrolases"/>
    <property type="match status" value="1"/>
</dbReference>
<organism evidence="6 7">
    <name type="scientific">Westerdykella ornata</name>
    <dbReference type="NCBI Taxonomy" id="318751"/>
    <lineage>
        <taxon>Eukaryota</taxon>
        <taxon>Fungi</taxon>
        <taxon>Dikarya</taxon>
        <taxon>Ascomycota</taxon>
        <taxon>Pezizomycotina</taxon>
        <taxon>Dothideomycetes</taxon>
        <taxon>Pleosporomycetidae</taxon>
        <taxon>Pleosporales</taxon>
        <taxon>Sporormiaceae</taxon>
        <taxon>Westerdykella</taxon>
    </lineage>
</organism>
<dbReference type="PANTHER" id="PTHR10272">
    <property type="entry name" value="PLATELET-ACTIVATING FACTOR ACETYLHYDROLASE"/>
    <property type="match status" value="1"/>
</dbReference>
<dbReference type="OrthoDB" id="2363873at2759"/>
<dbReference type="Proteomes" id="UP000800097">
    <property type="component" value="Unassembled WGS sequence"/>
</dbReference>
<dbReference type="GeneID" id="54552125"/>
<dbReference type="Gene3D" id="3.40.50.1820">
    <property type="entry name" value="alpha/beta hydrolase"/>
    <property type="match status" value="1"/>
</dbReference>
<dbReference type="InterPro" id="IPR016715">
    <property type="entry name" value="PAF_acetylhydro_eukaryote"/>
</dbReference>
<sequence length="515" mass="56169">MLKFRLFNRLSWRRIALFGSGCALFLFLVFTLTPIIAPLPRYTGPHEVGVLDIETEVERRVVFSEAVLKESGVKAFELNTLAITLYYPSIPRPPGSSGPQPLARPWLPQPLAPIGTGYARMLGIYWRPLQLLLTGTLWALGSKTVIPGIVDAPLIPATEVVLVSQDGDMHEPKGSLIEQAENAKNDSEKLELRSNHFGARKLPLVVFSHGMAGMSQSYSHYLGSIASHGYVVAAVEHRDGSGPGSIVHFANGTSKPVWHVQLHDLEADPPMTLSQLKTAQLAFRESEMLETIRLFRRLNAGAGTNFTNLKPDSPETSLPGFENRLDLDAVTVIGHSYGATGILQALKGARDKETPLNGGIALDPGKASGPLNHDIDVPLLVMQSGEWTDTKPDLDFYGQGPHFSVVQRLVRGVKKGWFKTLRGTAHPSCTDAPLIVPWIMKMVMGTTLEARTALEEYIDVSVGFLEFLRTGKGPTQMVLQSGVTSEWGPLGEEGKRGVVRGEKGGEWEVHAVPRG</sequence>
<evidence type="ECO:0000256" key="4">
    <source>
        <dbReference type="PIRNR" id="PIRNR018169"/>
    </source>
</evidence>
<dbReference type="PIRSF" id="PIRSF018169">
    <property type="entry name" value="PAF_acetylhydrolase"/>
    <property type="match status" value="1"/>
</dbReference>
<feature type="active site" description="Charge relay system" evidence="5">
    <location>
        <position position="426"/>
    </location>
</feature>
<protein>
    <recommendedName>
        <fullName evidence="4">Putative phospholipase</fullName>
        <ecNumber evidence="4">3.1.1.47</ecNumber>
    </recommendedName>
</protein>
<name>A0A6A6JCC9_WESOR</name>
<evidence type="ECO:0000256" key="1">
    <source>
        <dbReference type="ARBA" id="ARBA00022801"/>
    </source>
</evidence>
<evidence type="ECO:0000313" key="7">
    <source>
        <dbReference type="Proteomes" id="UP000800097"/>
    </source>
</evidence>
<evidence type="ECO:0000256" key="3">
    <source>
        <dbReference type="ARBA" id="ARBA00023098"/>
    </source>
</evidence>
<dbReference type="EMBL" id="ML986507">
    <property type="protein sequence ID" value="KAF2273874.1"/>
    <property type="molecule type" value="Genomic_DNA"/>
</dbReference>
<keyword evidence="7" id="KW-1185">Reference proteome</keyword>
<comment type="similarity">
    <text evidence="4">Belongs to the serine esterase family.</text>
</comment>
<keyword evidence="1 4" id="KW-0378">Hydrolase</keyword>
<comment type="catalytic activity">
    <reaction evidence="4">
        <text>a 1-O-alkyl-2-acetyl-sn-glycero-3-phosphocholine + H2O = a 1-O-alkyl-sn-glycero-3-phosphocholine + acetate + H(+)</text>
        <dbReference type="Rhea" id="RHEA:17777"/>
        <dbReference type="ChEBI" id="CHEBI:15377"/>
        <dbReference type="ChEBI" id="CHEBI:15378"/>
        <dbReference type="ChEBI" id="CHEBI:30089"/>
        <dbReference type="ChEBI" id="CHEBI:30909"/>
        <dbReference type="ChEBI" id="CHEBI:36707"/>
        <dbReference type="EC" id="3.1.1.47"/>
    </reaction>
</comment>
<gene>
    <name evidence="6" type="ORF">EI97DRAFT_435789</name>
</gene>
<keyword evidence="3 4" id="KW-0443">Lipid metabolism</keyword>
<evidence type="ECO:0000313" key="6">
    <source>
        <dbReference type="EMBL" id="KAF2273874.1"/>
    </source>
</evidence>
<dbReference type="RefSeq" id="XP_033651413.1">
    <property type="nucleotide sequence ID" value="XM_033798950.1"/>
</dbReference>
<reference evidence="6" key="1">
    <citation type="journal article" date="2020" name="Stud. Mycol.">
        <title>101 Dothideomycetes genomes: a test case for predicting lifestyles and emergence of pathogens.</title>
        <authorList>
            <person name="Haridas S."/>
            <person name="Albert R."/>
            <person name="Binder M."/>
            <person name="Bloem J."/>
            <person name="Labutti K."/>
            <person name="Salamov A."/>
            <person name="Andreopoulos B."/>
            <person name="Baker S."/>
            <person name="Barry K."/>
            <person name="Bills G."/>
            <person name="Bluhm B."/>
            <person name="Cannon C."/>
            <person name="Castanera R."/>
            <person name="Culley D."/>
            <person name="Daum C."/>
            <person name="Ezra D."/>
            <person name="Gonzalez J."/>
            <person name="Henrissat B."/>
            <person name="Kuo A."/>
            <person name="Liang C."/>
            <person name="Lipzen A."/>
            <person name="Lutzoni F."/>
            <person name="Magnuson J."/>
            <person name="Mondo S."/>
            <person name="Nolan M."/>
            <person name="Ohm R."/>
            <person name="Pangilinan J."/>
            <person name="Park H.-J."/>
            <person name="Ramirez L."/>
            <person name="Alfaro M."/>
            <person name="Sun H."/>
            <person name="Tritt A."/>
            <person name="Yoshinaga Y."/>
            <person name="Zwiers L.-H."/>
            <person name="Turgeon B."/>
            <person name="Goodwin S."/>
            <person name="Spatafora J."/>
            <person name="Crous P."/>
            <person name="Grigoriev I."/>
        </authorList>
    </citation>
    <scope>NUCLEOTIDE SEQUENCE</scope>
    <source>
        <strain evidence="6">CBS 379.55</strain>
    </source>
</reference>
<proteinExistence type="inferred from homology"/>
<dbReference type="EC" id="3.1.1.47" evidence="4"/>
<dbReference type="GO" id="GO:0016042">
    <property type="term" value="P:lipid catabolic process"/>
    <property type="evidence" value="ECO:0007669"/>
    <property type="project" value="UniProtKB-KW"/>
</dbReference>
<accession>A0A6A6JCC9</accession>
<dbReference type="AlphaFoldDB" id="A0A6A6JCC9"/>
<dbReference type="GO" id="GO:0003847">
    <property type="term" value="F:1-alkyl-2-acetylglycerophosphocholine esterase activity"/>
    <property type="evidence" value="ECO:0007669"/>
    <property type="project" value="UniProtKB-UniRule"/>
</dbReference>
<dbReference type="InterPro" id="IPR029058">
    <property type="entry name" value="AB_hydrolase_fold"/>
</dbReference>
<feature type="active site" description="Charge relay system" evidence="5">
    <location>
        <position position="363"/>
    </location>
</feature>
<keyword evidence="2 4" id="KW-0442">Lipid degradation</keyword>
<evidence type="ECO:0000256" key="2">
    <source>
        <dbReference type="ARBA" id="ARBA00022963"/>
    </source>
</evidence>
<dbReference type="PANTHER" id="PTHR10272:SF11">
    <property type="entry name" value="PHOSPHOLIPASE-RELATED"/>
    <property type="match status" value="1"/>
</dbReference>